<reference evidence="3 4" key="1">
    <citation type="submission" date="2015-09" db="EMBL/GenBank/DDBJ databases">
        <title>Host preference determinants of Valsa canker pathogens revealed by comparative genomics.</title>
        <authorList>
            <person name="Yin Z."/>
            <person name="Huang L."/>
        </authorList>
    </citation>
    <scope>NUCLEOTIDE SEQUENCE [LARGE SCALE GENOMIC DNA]</scope>
    <source>
        <strain evidence="3 4">YSFL</strain>
    </source>
</reference>
<dbReference type="AlphaFoldDB" id="A0A423W3Q4"/>
<dbReference type="PANTHER" id="PTHR40623:SF2">
    <property type="entry name" value="INTEGRAL MEMBRANE PROTEIN"/>
    <property type="match status" value="1"/>
</dbReference>
<keyword evidence="4" id="KW-1185">Reference proteome</keyword>
<name>A0A423W3Q4_CYTCH</name>
<keyword evidence="2" id="KW-0472">Membrane</keyword>
<feature type="compositionally biased region" description="Basic and acidic residues" evidence="1">
    <location>
        <begin position="185"/>
        <end position="202"/>
    </location>
</feature>
<feature type="compositionally biased region" description="Polar residues" evidence="1">
    <location>
        <begin position="268"/>
        <end position="291"/>
    </location>
</feature>
<feature type="region of interest" description="Disordered" evidence="1">
    <location>
        <begin position="108"/>
        <end position="127"/>
    </location>
</feature>
<feature type="region of interest" description="Disordered" evidence="1">
    <location>
        <begin position="141"/>
        <end position="169"/>
    </location>
</feature>
<evidence type="ECO:0000256" key="1">
    <source>
        <dbReference type="SAM" id="MobiDB-lite"/>
    </source>
</evidence>
<feature type="region of interest" description="Disordered" evidence="1">
    <location>
        <begin position="492"/>
        <end position="537"/>
    </location>
</feature>
<organism evidence="3 4">
    <name type="scientific">Cytospora chrysosperma</name>
    <name type="common">Cytospora canker fungus</name>
    <name type="synonym">Sphaeria chrysosperma</name>
    <dbReference type="NCBI Taxonomy" id="252740"/>
    <lineage>
        <taxon>Eukaryota</taxon>
        <taxon>Fungi</taxon>
        <taxon>Dikarya</taxon>
        <taxon>Ascomycota</taxon>
        <taxon>Pezizomycotina</taxon>
        <taxon>Sordariomycetes</taxon>
        <taxon>Sordariomycetidae</taxon>
        <taxon>Diaporthales</taxon>
        <taxon>Cytosporaceae</taxon>
        <taxon>Cytospora</taxon>
    </lineage>
</organism>
<feature type="compositionally biased region" description="Basic and acidic residues" evidence="1">
    <location>
        <begin position="401"/>
        <end position="410"/>
    </location>
</feature>
<evidence type="ECO:0000313" key="3">
    <source>
        <dbReference type="EMBL" id="ROV97967.1"/>
    </source>
</evidence>
<dbReference type="OrthoDB" id="5426165at2759"/>
<keyword evidence="2" id="KW-1133">Transmembrane helix</keyword>
<dbReference type="Proteomes" id="UP000284375">
    <property type="component" value="Unassembled WGS sequence"/>
</dbReference>
<feature type="compositionally biased region" description="Basic and acidic residues" evidence="1">
    <location>
        <begin position="237"/>
        <end position="261"/>
    </location>
</feature>
<feature type="compositionally biased region" description="Polar residues" evidence="1">
    <location>
        <begin position="424"/>
        <end position="461"/>
    </location>
</feature>
<feature type="compositionally biased region" description="Polar residues" evidence="1">
    <location>
        <begin position="204"/>
        <end position="214"/>
    </location>
</feature>
<accession>A0A423W3Q4</accession>
<evidence type="ECO:0000256" key="2">
    <source>
        <dbReference type="SAM" id="Phobius"/>
    </source>
</evidence>
<protein>
    <submittedName>
        <fullName evidence="3">Uncharacterized protein</fullName>
    </submittedName>
</protein>
<dbReference type="PANTHER" id="PTHR40623">
    <property type="entry name" value="INTEGRAL MEMBRANE PROTEIN"/>
    <property type="match status" value="1"/>
</dbReference>
<proteinExistence type="predicted"/>
<feature type="region of interest" description="Disordered" evidence="1">
    <location>
        <begin position="185"/>
        <end position="410"/>
    </location>
</feature>
<gene>
    <name evidence="3" type="ORF">VSDG_04872</name>
</gene>
<dbReference type="STRING" id="252740.A0A423W3Q4"/>
<sequence>MANNTFFVSWQLWEEMTFVLAMGIVAVFLAGLVKLWWTNRHMRKIEELDAEKQARAAQMRKSGLSADQAASRLGGAGGGDIPFGIKALESGAEVEGVWVARMASMASRPPDRKWSSKRKVKRTPAAAPAALLEMNDLSLSPSKRVRRGSSRASRISRREIVEPSSQTRGKLEALSLLEEERLSRDIAGREKSSGEHVTDGQARKLSSQDRTQQAGHKGPLGRIQRSLKKKVTLMETDEVHATKRLSGEGVREFHQQAEARKPQRFYPENSTTPQVAPSPRNQATSPRVKSLTSEHDFGQVGRHNGHAMGRAGSRVYSQPHSAPQDHDPHYQASSSSSSSSVETFVTTSELPKEYAPVSQPPPLEQHPALAGADGPSLHEDPGTFGPRRSLRSTQHSTHHHTSSEDNGSLRDAHDVATIAHRYPPNSSRSATVAHSRPQSHAQQTLPSSTQPSPTLGPSDTYVNVTKRKVNSNFEVLPAGTFGGLPDHLYDPLPAKEPASAGASVRSSFDSQMSGGSKKPRKKLRKKSISNGNEDDRFYSRRWAAHSVPWMKVGDARSMNRR</sequence>
<feature type="compositionally biased region" description="Basic residues" evidence="1">
    <location>
        <begin position="517"/>
        <end position="527"/>
    </location>
</feature>
<dbReference type="EMBL" id="LJZO01000015">
    <property type="protein sequence ID" value="ROV97967.1"/>
    <property type="molecule type" value="Genomic_DNA"/>
</dbReference>
<feature type="region of interest" description="Disordered" evidence="1">
    <location>
        <begin position="422"/>
        <end position="461"/>
    </location>
</feature>
<keyword evidence="2" id="KW-0812">Transmembrane</keyword>
<evidence type="ECO:0000313" key="4">
    <source>
        <dbReference type="Proteomes" id="UP000284375"/>
    </source>
</evidence>
<comment type="caution">
    <text evidence="3">The sequence shown here is derived from an EMBL/GenBank/DDBJ whole genome shotgun (WGS) entry which is preliminary data.</text>
</comment>
<feature type="transmembrane region" description="Helical" evidence="2">
    <location>
        <begin position="16"/>
        <end position="37"/>
    </location>
</feature>